<accession>A0AAD5VNZ4</accession>
<dbReference type="GO" id="GO:0071949">
    <property type="term" value="F:FAD binding"/>
    <property type="evidence" value="ECO:0007669"/>
    <property type="project" value="InterPro"/>
</dbReference>
<dbReference type="Proteomes" id="UP001213000">
    <property type="component" value="Unassembled WGS sequence"/>
</dbReference>
<evidence type="ECO:0000259" key="5">
    <source>
        <dbReference type="Pfam" id="PF01494"/>
    </source>
</evidence>
<dbReference type="InterPro" id="IPR051104">
    <property type="entry name" value="FAD_monoxygenase"/>
</dbReference>
<dbReference type="Gene3D" id="3.50.50.60">
    <property type="entry name" value="FAD/NAD(P)-binding domain"/>
    <property type="match status" value="1"/>
</dbReference>
<evidence type="ECO:0000313" key="6">
    <source>
        <dbReference type="EMBL" id="KAJ3565482.1"/>
    </source>
</evidence>
<keyword evidence="1" id="KW-0285">Flavoprotein</keyword>
<dbReference type="PANTHER" id="PTHR46720">
    <property type="entry name" value="HYDROXYLASE, PUTATIVE (AFU_ORTHOLOGUE AFUA_3G01460)-RELATED"/>
    <property type="match status" value="1"/>
</dbReference>
<reference evidence="6" key="1">
    <citation type="submission" date="2022-07" db="EMBL/GenBank/DDBJ databases">
        <title>Genome Sequence of Leucocoprinus birnbaumii.</title>
        <authorList>
            <person name="Buettner E."/>
        </authorList>
    </citation>
    <scope>NUCLEOTIDE SEQUENCE</scope>
    <source>
        <strain evidence="6">VT141</strain>
    </source>
</reference>
<feature type="domain" description="FAD-binding" evidence="5">
    <location>
        <begin position="315"/>
        <end position="396"/>
    </location>
</feature>
<organism evidence="6 7">
    <name type="scientific">Leucocoprinus birnbaumii</name>
    <dbReference type="NCBI Taxonomy" id="56174"/>
    <lineage>
        <taxon>Eukaryota</taxon>
        <taxon>Fungi</taxon>
        <taxon>Dikarya</taxon>
        <taxon>Basidiomycota</taxon>
        <taxon>Agaricomycotina</taxon>
        <taxon>Agaricomycetes</taxon>
        <taxon>Agaricomycetidae</taxon>
        <taxon>Agaricales</taxon>
        <taxon>Agaricineae</taxon>
        <taxon>Agaricaceae</taxon>
        <taxon>Leucocoprinus</taxon>
    </lineage>
</organism>
<evidence type="ECO:0000256" key="4">
    <source>
        <dbReference type="SAM" id="Phobius"/>
    </source>
</evidence>
<keyword evidence="4" id="KW-1133">Transmembrane helix</keyword>
<keyword evidence="7" id="KW-1185">Reference proteome</keyword>
<sequence>MPIESEQERITVAIVGAGIAGLSLAVALNALDHDHKIAIDIYESTPELSEIGAGINIWPRTWCICEKVGLGESLAPLFDHPPNLEPRIIYEIRKADHADGFRVMDISKNGGGLRIHRADFQQCLIDNLPLPRNPNVKINSTCTLNLSHRLIDYTYRPSSAGHEKRPVTLQFADRPSRSCDILVGADGIKSTIRQLFLNRLANGLDYQRFLQPRWAATVAYRALIDKEALRTLSPNHRILDHPGIMYVGRHKHAVAYSISGGKYINLVATTHDRSKEGTIWKGPWSSEVPKEELIEQFRGWDPEFQQLIQCVERPTRWALHDMHPLDTFAEERVLLMGDAAHVMLPFQGAGAGCGIEDAYILANLLTNRLVPSSPTPQQFSKVLDIYNRIRVPAAGAKVKATVTQGELYTLAIPELEGYEEGDDIPKDKLLDVFRAAADNWSWTSSDPEEDRRVAIDLLQGSLGMRSPQIYN</sequence>
<dbReference type="PANTHER" id="PTHR46720:SF3">
    <property type="entry name" value="FAD-BINDING DOMAIN-CONTAINING PROTEIN-RELATED"/>
    <property type="match status" value="1"/>
</dbReference>
<dbReference type="AlphaFoldDB" id="A0AAD5VNZ4"/>
<evidence type="ECO:0000256" key="3">
    <source>
        <dbReference type="ARBA" id="ARBA00023002"/>
    </source>
</evidence>
<proteinExistence type="predicted"/>
<feature type="transmembrane region" description="Helical" evidence="4">
    <location>
        <begin position="12"/>
        <end position="31"/>
    </location>
</feature>
<keyword evidence="2" id="KW-0274">FAD</keyword>
<dbReference type="InterPro" id="IPR002938">
    <property type="entry name" value="FAD-bd"/>
</dbReference>
<dbReference type="GO" id="GO:0016491">
    <property type="term" value="F:oxidoreductase activity"/>
    <property type="evidence" value="ECO:0007669"/>
    <property type="project" value="UniProtKB-KW"/>
</dbReference>
<dbReference type="PRINTS" id="PR00420">
    <property type="entry name" value="RNGMNOXGNASE"/>
</dbReference>
<gene>
    <name evidence="6" type="ORF">NP233_g7604</name>
</gene>
<dbReference type="GO" id="GO:0044550">
    <property type="term" value="P:secondary metabolite biosynthetic process"/>
    <property type="evidence" value="ECO:0007669"/>
    <property type="project" value="TreeGrafter"/>
</dbReference>
<keyword evidence="4" id="KW-0472">Membrane</keyword>
<evidence type="ECO:0000256" key="1">
    <source>
        <dbReference type="ARBA" id="ARBA00022630"/>
    </source>
</evidence>
<keyword evidence="4" id="KW-0812">Transmembrane</keyword>
<dbReference type="EMBL" id="JANIEX010000567">
    <property type="protein sequence ID" value="KAJ3565482.1"/>
    <property type="molecule type" value="Genomic_DNA"/>
</dbReference>
<name>A0AAD5VNZ4_9AGAR</name>
<dbReference type="InterPro" id="IPR036188">
    <property type="entry name" value="FAD/NAD-bd_sf"/>
</dbReference>
<evidence type="ECO:0000313" key="7">
    <source>
        <dbReference type="Proteomes" id="UP001213000"/>
    </source>
</evidence>
<comment type="caution">
    <text evidence="6">The sequence shown here is derived from an EMBL/GenBank/DDBJ whole genome shotgun (WGS) entry which is preliminary data.</text>
</comment>
<dbReference type="SUPFAM" id="SSF54373">
    <property type="entry name" value="FAD-linked reductases, C-terminal domain"/>
    <property type="match status" value="1"/>
</dbReference>
<evidence type="ECO:0000256" key="2">
    <source>
        <dbReference type="ARBA" id="ARBA00022827"/>
    </source>
</evidence>
<dbReference type="Pfam" id="PF01494">
    <property type="entry name" value="FAD_binding_3"/>
    <property type="match status" value="1"/>
</dbReference>
<keyword evidence="3" id="KW-0560">Oxidoreductase</keyword>
<protein>
    <recommendedName>
        <fullName evidence="5">FAD-binding domain-containing protein</fullName>
    </recommendedName>
</protein>
<dbReference type="SUPFAM" id="SSF51905">
    <property type="entry name" value="FAD/NAD(P)-binding domain"/>
    <property type="match status" value="1"/>
</dbReference>